<dbReference type="PANTHER" id="PTHR43133:SF25">
    <property type="entry name" value="RNA POLYMERASE SIGMA FACTOR RFAY-RELATED"/>
    <property type="match status" value="1"/>
</dbReference>
<dbReference type="EMBL" id="VDFU01000015">
    <property type="protein sequence ID" value="TNC48731.1"/>
    <property type="molecule type" value="Genomic_DNA"/>
</dbReference>
<dbReference type="GO" id="GO:0003677">
    <property type="term" value="F:DNA binding"/>
    <property type="evidence" value="ECO:0007669"/>
    <property type="project" value="UniProtKB-KW"/>
</dbReference>
<feature type="region of interest" description="Disordered" evidence="7">
    <location>
        <begin position="1"/>
        <end position="40"/>
    </location>
</feature>
<reference evidence="10 11" key="1">
    <citation type="submission" date="2019-06" db="EMBL/GenBank/DDBJ databases">
        <title>YIM 131921 draft genome.</title>
        <authorList>
            <person name="Jiang L."/>
        </authorList>
    </citation>
    <scope>NUCLEOTIDE SEQUENCE [LARGE SCALE GENOMIC DNA]</scope>
    <source>
        <strain evidence="10 11">YIM 131921</strain>
    </source>
</reference>
<evidence type="ECO:0000256" key="3">
    <source>
        <dbReference type="ARBA" id="ARBA00023082"/>
    </source>
</evidence>
<keyword evidence="11" id="KW-1185">Reference proteome</keyword>
<dbReference type="InterPro" id="IPR013325">
    <property type="entry name" value="RNA_pol_sigma_r2"/>
</dbReference>
<accession>A0A5C4MT14</accession>
<dbReference type="OrthoDB" id="9803470at2"/>
<evidence type="ECO:0000256" key="4">
    <source>
        <dbReference type="ARBA" id="ARBA00023125"/>
    </source>
</evidence>
<dbReference type="Pfam" id="PF04542">
    <property type="entry name" value="Sigma70_r2"/>
    <property type="match status" value="1"/>
</dbReference>
<evidence type="ECO:0000256" key="5">
    <source>
        <dbReference type="ARBA" id="ARBA00023163"/>
    </source>
</evidence>
<feature type="domain" description="RNA polymerase sigma factor 70 region 4 type 2" evidence="9">
    <location>
        <begin position="144"/>
        <end position="195"/>
    </location>
</feature>
<dbReference type="CDD" id="cd06171">
    <property type="entry name" value="Sigma70_r4"/>
    <property type="match status" value="1"/>
</dbReference>
<name>A0A5C4MT14_9RHOB</name>
<dbReference type="PROSITE" id="PS01063">
    <property type="entry name" value="SIGMA70_ECF"/>
    <property type="match status" value="1"/>
</dbReference>
<keyword evidence="5 6" id="KW-0804">Transcription</keyword>
<evidence type="ECO:0000313" key="10">
    <source>
        <dbReference type="EMBL" id="TNC48731.1"/>
    </source>
</evidence>
<dbReference type="InterPro" id="IPR039425">
    <property type="entry name" value="RNA_pol_sigma-70-like"/>
</dbReference>
<dbReference type="InterPro" id="IPR014284">
    <property type="entry name" value="RNA_pol_sigma-70_dom"/>
</dbReference>
<sequence length="227" mass="24506">MTEPLVPGSPDNLAQHSDSEPSDTLTDDSGVVVGRPEGALPINVRDPRDELPEHLGALRAFAISLTRNVAAADDLVQDTIVKAWTNLDKFQPGSNLRAWLFTILRNTFYSDKRKTRREVADPEGVYAAALCEKPSHDGRLALADFRRAFDQLSPEHREVLILVGASGFAYEEASVMMGVAVGTVKSRANRARARLAEMLGLEEGEELLSGVDGATLAVLGRSGVRAA</sequence>
<evidence type="ECO:0000259" key="9">
    <source>
        <dbReference type="Pfam" id="PF08281"/>
    </source>
</evidence>
<comment type="similarity">
    <text evidence="1 6">Belongs to the sigma-70 factor family. ECF subfamily.</text>
</comment>
<protein>
    <recommendedName>
        <fullName evidence="6">RNA polymerase sigma factor</fullName>
    </recommendedName>
</protein>
<dbReference type="Pfam" id="PF08281">
    <property type="entry name" value="Sigma70_r4_2"/>
    <property type="match status" value="1"/>
</dbReference>
<evidence type="ECO:0000256" key="7">
    <source>
        <dbReference type="SAM" id="MobiDB-lite"/>
    </source>
</evidence>
<keyword evidence="2 6" id="KW-0805">Transcription regulation</keyword>
<dbReference type="NCBIfam" id="TIGR02937">
    <property type="entry name" value="sigma70-ECF"/>
    <property type="match status" value="1"/>
</dbReference>
<dbReference type="SUPFAM" id="SSF88659">
    <property type="entry name" value="Sigma3 and sigma4 domains of RNA polymerase sigma factors"/>
    <property type="match status" value="1"/>
</dbReference>
<evidence type="ECO:0000256" key="1">
    <source>
        <dbReference type="ARBA" id="ARBA00010641"/>
    </source>
</evidence>
<dbReference type="GO" id="GO:0016987">
    <property type="term" value="F:sigma factor activity"/>
    <property type="evidence" value="ECO:0007669"/>
    <property type="project" value="UniProtKB-KW"/>
</dbReference>
<dbReference type="AlphaFoldDB" id="A0A5C4MT14"/>
<dbReference type="PANTHER" id="PTHR43133">
    <property type="entry name" value="RNA POLYMERASE ECF-TYPE SIGMA FACTO"/>
    <property type="match status" value="1"/>
</dbReference>
<dbReference type="SUPFAM" id="SSF88946">
    <property type="entry name" value="Sigma2 domain of RNA polymerase sigma factors"/>
    <property type="match status" value="1"/>
</dbReference>
<dbReference type="InterPro" id="IPR000838">
    <property type="entry name" value="RNA_pol_sigma70_ECF_CS"/>
</dbReference>
<comment type="caution">
    <text evidence="10">The sequence shown here is derived from an EMBL/GenBank/DDBJ whole genome shotgun (WGS) entry which is preliminary data.</text>
</comment>
<dbReference type="Proteomes" id="UP000305887">
    <property type="component" value="Unassembled WGS sequence"/>
</dbReference>
<keyword evidence="3 6" id="KW-0731">Sigma factor</keyword>
<dbReference type="InterPro" id="IPR013249">
    <property type="entry name" value="RNA_pol_sigma70_r4_t2"/>
</dbReference>
<proteinExistence type="inferred from homology"/>
<gene>
    <name evidence="10" type="ORF">FHG66_13010</name>
</gene>
<evidence type="ECO:0000256" key="6">
    <source>
        <dbReference type="RuleBase" id="RU000716"/>
    </source>
</evidence>
<dbReference type="InterPro" id="IPR036388">
    <property type="entry name" value="WH-like_DNA-bd_sf"/>
</dbReference>
<dbReference type="RefSeq" id="WP_139077450.1">
    <property type="nucleotide sequence ID" value="NZ_VDFU01000015.1"/>
</dbReference>
<evidence type="ECO:0000313" key="11">
    <source>
        <dbReference type="Proteomes" id="UP000305887"/>
    </source>
</evidence>
<dbReference type="Gene3D" id="1.10.1740.10">
    <property type="match status" value="1"/>
</dbReference>
<keyword evidence="4 6" id="KW-0238">DNA-binding</keyword>
<organism evidence="10 11">
    <name type="scientific">Rubellimicrobium rubrum</name>
    <dbReference type="NCBI Taxonomy" id="2585369"/>
    <lineage>
        <taxon>Bacteria</taxon>
        <taxon>Pseudomonadati</taxon>
        <taxon>Pseudomonadota</taxon>
        <taxon>Alphaproteobacteria</taxon>
        <taxon>Rhodobacterales</taxon>
        <taxon>Roseobacteraceae</taxon>
        <taxon>Rubellimicrobium</taxon>
    </lineage>
</organism>
<evidence type="ECO:0000256" key="2">
    <source>
        <dbReference type="ARBA" id="ARBA00023015"/>
    </source>
</evidence>
<dbReference type="InterPro" id="IPR007627">
    <property type="entry name" value="RNA_pol_sigma70_r2"/>
</dbReference>
<dbReference type="NCBIfam" id="NF009198">
    <property type="entry name" value="PRK12546.1"/>
    <property type="match status" value="1"/>
</dbReference>
<feature type="domain" description="RNA polymerase sigma-70 region 2" evidence="8">
    <location>
        <begin position="53"/>
        <end position="117"/>
    </location>
</feature>
<evidence type="ECO:0000259" key="8">
    <source>
        <dbReference type="Pfam" id="PF04542"/>
    </source>
</evidence>
<dbReference type="GO" id="GO:0006352">
    <property type="term" value="P:DNA-templated transcription initiation"/>
    <property type="evidence" value="ECO:0007669"/>
    <property type="project" value="InterPro"/>
</dbReference>
<dbReference type="InterPro" id="IPR013324">
    <property type="entry name" value="RNA_pol_sigma_r3/r4-like"/>
</dbReference>
<dbReference type="Gene3D" id="1.10.10.10">
    <property type="entry name" value="Winged helix-like DNA-binding domain superfamily/Winged helix DNA-binding domain"/>
    <property type="match status" value="1"/>
</dbReference>